<organism evidence="2 3">
    <name type="scientific">Eumeta variegata</name>
    <name type="common">Bagworm moth</name>
    <name type="synonym">Eumeta japonica</name>
    <dbReference type="NCBI Taxonomy" id="151549"/>
    <lineage>
        <taxon>Eukaryota</taxon>
        <taxon>Metazoa</taxon>
        <taxon>Ecdysozoa</taxon>
        <taxon>Arthropoda</taxon>
        <taxon>Hexapoda</taxon>
        <taxon>Insecta</taxon>
        <taxon>Pterygota</taxon>
        <taxon>Neoptera</taxon>
        <taxon>Endopterygota</taxon>
        <taxon>Lepidoptera</taxon>
        <taxon>Glossata</taxon>
        <taxon>Ditrysia</taxon>
        <taxon>Tineoidea</taxon>
        <taxon>Psychidae</taxon>
        <taxon>Oiketicinae</taxon>
        <taxon>Eumeta</taxon>
    </lineage>
</organism>
<keyword evidence="3" id="KW-1185">Reference proteome</keyword>
<name>A0A4C1XFC0_EUMVA</name>
<sequence>MSPEESLLKRNSPDEKNPDIAHLRQRGRGINSSIFVLIGVNFLPDLAFDCGRGRTFDDDSDPRLVFDPSPVFISVPV</sequence>
<evidence type="ECO:0000313" key="3">
    <source>
        <dbReference type="Proteomes" id="UP000299102"/>
    </source>
</evidence>
<evidence type="ECO:0000256" key="1">
    <source>
        <dbReference type="SAM" id="MobiDB-lite"/>
    </source>
</evidence>
<gene>
    <name evidence="2" type="ORF">EVAR_53886_1</name>
</gene>
<evidence type="ECO:0000313" key="2">
    <source>
        <dbReference type="EMBL" id="GBP62108.1"/>
    </source>
</evidence>
<dbReference type="Proteomes" id="UP000299102">
    <property type="component" value="Unassembled WGS sequence"/>
</dbReference>
<protein>
    <submittedName>
        <fullName evidence="2">Uncharacterized protein</fullName>
    </submittedName>
</protein>
<feature type="region of interest" description="Disordered" evidence="1">
    <location>
        <begin position="1"/>
        <end position="21"/>
    </location>
</feature>
<dbReference type="EMBL" id="BGZK01000831">
    <property type="protein sequence ID" value="GBP62108.1"/>
    <property type="molecule type" value="Genomic_DNA"/>
</dbReference>
<comment type="caution">
    <text evidence="2">The sequence shown here is derived from an EMBL/GenBank/DDBJ whole genome shotgun (WGS) entry which is preliminary data.</text>
</comment>
<accession>A0A4C1XFC0</accession>
<dbReference type="AlphaFoldDB" id="A0A4C1XFC0"/>
<reference evidence="2 3" key="1">
    <citation type="journal article" date="2019" name="Commun. Biol.">
        <title>The bagworm genome reveals a unique fibroin gene that provides high tensile strength.</title>
        <authorList>
            <person name="Kono N."/>
            <person name="Nakamura H."/>
            <person name="Ohtoshi R."/>
            <person name="Tomita M."/>
            <person name="Numata K."/>
            <person name="Arakawa K."/>
        </authorList>
    </citation>
    <scope>NUCLEOTIDE SEQUENCE [LARGE SCALE GENOMIC DNA]</scope>
</reference>
<proteinExistence type="predicted"/>